<accession>A0ABD6BY16</accession>
<name>A0ABD6BY16_9EURY</name>
<evidence type="ECO:0000313" key="2">
    <source>
        <dbReference type="Proteomes" id="UP001597185"/>
    </source>
</evidence>
<gene>
    <name evidence="1" type="ORF">ACFR9T_02525</name>
</gene>
<dbReference type="Proteomes" id="UP001597185">
    <property type="component" value="Unassembled WGS sequence"/>
</dbReference>
<evidence type="ECO:0008006" key="3">
    <source>
        <dbReference type="Google" id="ProtNLM"/>
    </source>
</evidence>
<protein>
    <recommendedName>
        <fullName evidence="3">GNAT family N-acetyltransferase</fullName>
    </recommendedName>
</protein>
<sequence>MSDLEAGPDPVIREAHPGDADAARVLIAETVEHMSDTAANRIPVATEPDLVMAADLTRGAS</sequence>
<organism evidence="1 2">
    <name type="scientific">Halorubrum laminariae</name>
    <dbReference type="NCBI Taxonomy" id="1433523"/>
    <lineage>
        <taxon>Archaea</taxon>
        <taxon>Methanobacteriati</taxon>
        <taxon>Methanobacteriota</taxon>
        <taxon>Stenosarchaea group</taxon>
        <taxon>Halobacteria</taxon>
        <taxon>Halobacteriales</taxon>
        <taxon>Haloferacaceae</taxon>
        <taxon>Halorubrum</taxon>
    </lineage>
</organism>
<keyword evidence="2" id="KW-1185">Reference proteome</keyword>
<dbReference type="EMBL" id="JBHUDB010000001">
    <property type="protein sequence ID" value="MFD1569475.1"/>
    <property type="molecule type" value="Genomic_DNA"/>
</dbReference>
<reference evidence="1 2" key="1">
    <citation type="journal article" date="2019" name="Int. J. Syst. Evol. Microbiol.">
        <title>The Global Catalogue of Microorganisms (GCM) 10K type strain sequencing project: providing services to taxonomists for standard genome sequencing and annotation.</title>
        <authorList>
            <consortium name="The Broad Institute Genomics Platform"/>
            <consortium name="The Broad Institute Genome Sequencing Center for Infectious Disease"/>
            <person name="Wu L."/>
            <person name="Ma J."/>
        </authorList>
    </citation>
    <scope>NUCLEOTIDE SEQUENCE [LARGE SCALE GENOMIC DNA]</scope>
    <source>
        <strain evidence="1 2">CGMCC 1.12689</strain>
    </source>
</reference>
<dbReference type="RefSeq" id="WP_379811627.1">
    <property type="nucleotide sequence ID" value="NZ_JANHDL010000002.1"/>
</dbReference>
<dbReference type="AlphaFoldDB" id="A0ABD6BY16"/>
<comment type="caution">
    <text evidence="1">The sequence shown here is derived from an EMBL/GenBank/DDBJ whole genome shotgun (WGS) entry which is preliminary data.</text>
</comment>
<evidence type="ECO:0000313" key="1">
    <source>
        <dbReference type="EMBL" id="MFD1569475.1"/>
    </source>
</evidence>
<proteinExistence type="predicted"/>